<evidence type="ECO:0000313" key="5">
    <source>
        <dbReference type="EMBL" id="KKB62370.1"/>
    </source>
</evidence>
<dbReference type="PANTHER" id="PTHR45586:SF1">
    <property type="entry name" value="LIPOPOLYSACCHARIDE ASSEMBLY PROTEIN B"/>
    <property type="match status" value="1"/>
</dbReference>
<organism evidence="5 6">
    <name type="scientific">Robbsia andropogonis</name>
    <dbReference type="NCBI Taxonomy" id="28092"/>
    <lineage>
        <taxon>Bacteria</taxon>
        <taxon>Pseudomonadati</taxon>
        <taxon>Pseudomonadota</taxon>
        <taxon>Betaproteobacteria</taxon>
        <taxon>Burkholderiales</taxon>
        <taxon>Burkholderiaceae</taxon>
        <taxon>Robbsia</taxon>
    </lineage>
</organism>
<dbReference type="STRING" id="28092.WM40_17855"/>
<dbReference type="Proteomes" id="UP000033618">
    <property type="component" value="Unassembled WGS sequence"/>
</dbReference>
<gene>
    <name evidence="5" type="ORF">WM40_17855</name>
</gene>
<dbReference type="PANTHER" id="PTHR45586">
    <property type="entry name" value="TPR REPEAT-CONTAINING PROTEIN PA4667"/>
    <property type="match status" value="1"/>
</dbReference>
<proteinExistence type="predicted"/>
<dbReference type="InterPro" id="IPR051012">
    <property type="entry name" value="CellSynth/LPSAsmb/PSIAsmb"/>
</dbReference>
<dbReference type="EMBL" id="LAQU01000021">
    <property type="protein sequence ID" value="KKB62370.1"/>
    <property type="molecule type" value="Genomic_DNA"/>
</dbReference>
<evidence type="ECO:0000256" key="3">
    <source>
        <dbReference type="SAM" id="MobiDB-lite"/>
    </source>
</evidence>
<dbReference type="SUPFAM" id="SSF48452">
    <property type="entry name" value="TPR-like"/>
    <property type="match status" value="2"/>
</dbReference>
<sequence length="1397" mass="150459">MSVSVVGLLYVAHPRGGIQARLAATDSPTALSIAYLEALLRSKPTDVDLLTFLGNQYYEVGRDNDARNIANRLATMPGDGVKRTAVLLKIAVDVRTANALKESDPGRAVKLNIVRQELADAARLNWSTPELQRLAATAASTNAQQVAKQLYARLENQDKANAQRWNAEVIRYAMFDGDYRTAADGWFRAQQRATDVNEQRRCFIAGIRVLQSGNMLDAALGAADRYGGAFMHDRQVLIVLLNLARAARATDRVDRYAKALAGYAQATPAPDAALLAAAPEIKDDGHGSRIIVMSGAWYDALGLARPSLHAAREGGYLDGTHPAGYRVRARSPAAPRTAMDEAEGAIVRVQFVVDPRDPNRIRAATNTSSDGPVKPQAASAVPGVPPANTGATKPTAASDAAQSGVGHEGDVPSLLYQSFLEASDLASAQRLANEQLAKHPDDPIWTRRLAQVAEWNRAPTVALQMWMAYAERTQDPEGWQNVLRLAPMLNDDHAYLAAVTRASNARPDDLKLLDAVTATYERLGRPDDGIAYLKARMKVRRGAALIAVESRMATLQTRAGHDDDAIATYQDLLRRDPANAEHALRMANLQYRHGDYATALQTLVSVRGNIAANDDNAALYWRAVAELARLQQKDEIANDAYRRLLATGKVVPDDLAAMTFFYDPFPIDAARTAEAQYRLDHSSQSLQAALHYYTDARALDAARDLLDGIAPDRLPPLESDPQFLRVRSDYYRAIGAPDKALADLDRAVKLPGATQDVQVSWLWSLVDYGTNDDIRRALATWPDGVQSAPPLWGPFAAAQLRLNRPDAALRYFRLQAASMSRDPLWLMAYAEALDQAGHDEQAWTLRRTVWRGMRDAMAKGGDGSGPLGVQRTATDAGGRPTSGRLAAEAEAREQIIGQQASLAAIFENADASRALLRDVLDSDAGRRDMTGQANAARASMIGDPPGLAPLRAALRGTGFAAADAATDVGAAGKDVASDKLTSSVAKDVALAWALSHEGNGIARRWLARQYAGALMIPREQAMAIALADDDKPRIQQLLDQGKGNLSVTGAIDAAIALDRPAQAEQLAYRGLDGASASDVLHNRLLDTAMNWPQSLSAGVDSTTAHPLDTIEQRASGSVKIGEHYMVGVDNVQRFQRSADSTQLTNVPGLDTTTSVYVRRQTQSTAVQASAGVRHGASTVYPMSVSAEVNRGGVLSGQVSLGRDQAANESQILSVGGVKDNATVSARWNATNRIYASATFEAARYYSQARNNVGSGTNVSAELGYRVRTTYPDYTVRVIGVRGDYHASGSPDGLLGRLIPSDAGTPTSATVMPQSYTQYGAFIGFGTDARDTYSRSWRPYADIGIVHDSNQGWGPQASVGIGGSVFGGDRLVFYFSRQQVSGVGTAVTLMGVNYIYFY</sequence>
<comment type="caution">
    <text evidence="5">The sequence shown here is derived from an EMBL/GenBank/DDBJ whole genome shotgun (WGS) entry which is preliminary data.</text>
</comment>
<reference evidence="5 6" key="1">
    <citation type="submission" date="2015-03" db="EMBL/GenBank/DDBJ databases">
        <title>Draft Genome Sequence of Burkholderia andropogonis type strain ICMP2807, isolated from Sorghum bicolor.</title>
        <authorList>
            <person name="Lopes-Santos L."/>
            <person name="Castro D.B."/>
            <person name="Ottoboni L.M."/>
            <person name="Park D."/>
            <person name="Weirc B.S."/>
            <person name="Destefano S.A."/>
        </authorList>
    </citation>
    <scope>NUCLEOTIDE SEQUENCE [LARGE SCALE GENOMIC DNA]</scope>
    <source>
        <strain evidence="5 6">ICMP2807</strain>
    </source>
</reference>
<feature type="region of interest" description="Disordered" evidence="3">
    <location>
        <begin position="860"/>
        <end position="882"/>
    </location>
</feature>
<dbReference type="InterPro" id="IPR057306">
    <property type="entry name" value="B-barrel_PelB_C"/>
</dbReference>
<protein>
    <recommendedName>
        <fullName evidence="4">PelB C-terminal domain-containing protein</fullName>
    </recommendedName>
</protein>
<dbReference type="PATRIC" id="fig|28092.6.peg.4197"/>
<dbReference type="Pfam" id="PF24604">
    <property type="entry name" value="B-barrel_PelB_C"/>
    <property type="match status" value="1"/>
</dbReference>
<name>A0A0F5JXE5_9BURK</name>
<evidence type="ECO:0000256" key="2">
    <source>
        <dbReference type="ARBA" id="ARBA00022803"/>
    </source>
</evidence>
<dbReference type="InterPro" id="IPR011990">
    <property type="entry name" value="TPR-like_helical_dom_sf"/>
</dbReference>
<evidence type="ECO:0000256" key="1">
    <source>
        <dbReference type="ARBA" id="ARBA00022737"/>
    </source>
</evidence>
<feature type="domain" description="PelB C-terminal" evidence="4">
    <location>
        <begin position="1090"/>
        <end position="1396"/>
    </location>
</feature>
<evidence type="ECO:0000313" key="6">
    <source>
        <dbReference type="Proteomes" id="UP000033618"/>
    </source>
</evidence>
<dbReference type="Gene3D" id="1.25.40.10">
    <property type="entry name" value="Tetratricopeptide repeat domain"/>
    <property type="match status" value="1"/>
</dbReference>
<dbReference type="Pfam" id="PF13429">
    <property type="entry name" value="TPR_15"/>
    <property type="match status" value="1"/>
</dbReference>
<keyword evidence="2" id="KW-0802">TPR repeat</keyword>
<keyword evidence="1" id="KW-0677">Repeat</keyword>
<evidence type="ECO:0000259" key="4">
    <source>
        <dbReference type="Pfam" id="PF24604"/>
    </source>
</evidence>
<accession>A0A0F5JXE5</accession>
<keyword evidence="6" id="KW-1185">Reference proteome</keyword>
<feature type="region of interest" description="Disordered" evidence="3">
    <location>
        <begin position="358"/>
        <end position="408"/>
    </location>
</feature>